<dbReference type="Proteomes" id="UP000189004">
    <property type="component" value="Unassembled WGS sequence"/>
</dbReference>
<evidence type="ECO:0000313" key="1">
    <source>
        <dbReference type="EMBL" id="OOC53868.1"/>
    </source>
</evidence>
<dbReference type="EMBL" id="MCOK01000001">
    <property type="protein sequence ID" value="OOC53868.1"/>
    <property type="molecule type" value="Genomic_DNA"/>
</dbReference>
<dbReference type="AlphaFoldDB" id="A0A1V3BZJ8"/>
<accession>A0A1V3BZJ8</accession>
<reference evidence="2" key="1">
    <citation type="submission" date="2016-08" db="EMBL/GenBank/DDBJ databases">
        <authorList>
            <person name="Tokovenko B."/>
            <person name="Kalinowski J."/>
        </authorList>
    </citation>
    <scope>NUCLEOTIDE SEQUENCE [LARGE SCALE GENOMIC DNA]</scope>
    <source>
        <strain evidence="2">UTMC102</strain>
    </source>
</reference>
<organism evidence="1 2">
    <name type="scientific">Nocardiopsis sinuspersici</name>
    <dbReference type="NCBI Taxonomy" id="501010"/>
    <lineage>
        <taxon>Bacteria</taxon>
        <taxon>Bacillati</taxon>
        <taxon>Actinomycetota</taxon>
        <taxon>Actinomycetes</taxon>
        <taxon>Streptosporangiales</taxon>
        <taxon>Nocardiopsidaceae</taxon>
        <taxon>Nocardiopsis</taxon>
    </lineage>
</organism>
<gene>
    <name evidence="1" type="ORF">NOSIN_08680</name>
</gene>
<evidence type="ECO:0000313" key="2">
    <source>
        <dbReference type="Proteomes" id="UP000189004"/>
    </source>
</evidence>
<dbReference type="OrthoDB" id="2987568at2"/>
<comment type="caution">
    <text evidence="1">The sequence shown here is derived from an EMBL/GenBank/DDBJ whole genome shotgun (WGS) entry which is preliminary data.</text>
</comment>
<dbReference type="STRING" id="501010.NOSIN_08680"/>
<dbReference type="RefSeq" id="WP_077690257.1">
    <property type="nucleotide sequence ID" value="NZ_MCOK01000001.1"/>
</dbReference>
<protein>
    <submittedName>
        <fullName evidence="1">Uncharacterized protein</fullName>
    </submittedName>
</protein>
<proteinExistence type="predicted"/>
<keyword evidence="2" id="KW-1185">Reference proteome</keyword>
<sequence length="225" mass="24864">MAPENTPYPKADLRAPSPSGHLYIALSVAPPHGPLPRRSAERDDAVQECLSLARTLVERPDVLRARVFEAVLMPPLRGAPRFDVTMLVETDSPEALEGVRRAAAPDRLGADLVMPAREHARIGDTEHPADGTYLFNHFRAADGDTAARVWEELTGWYTAKTGVDNSTPLRALEESPFPLVNYARLPTGPASFLLRQLPRPSFHRFVRARLRANGMTALPVFYRPA</sequence>
<name>A0A1V3BZJ8_9ACTN</name>